<organism evidence="2 3">
    <name type="scientific">Novosphingobium resinovorum</name>
    <dbReference type="NCBI Taxonomy" id="158500"/>
    <lineage>
        <taxon>Bacteria</taxon>
        <taxon>Pseudomonadati</taxon>
        <taxon>Pseudomonadota</taxon>
        <taxon>Alphaproteobacteria</taxon>
        <taxon>Sphingomonadales</taxon>
        <taxon>Sphingomonadaceae</taxon>
        <taxon>Novosphingobium</taxon>
    </lineage>
</organism>
<protein>
    <submittedName>
        <fullName evidence="2">Uncharacterized protein</fullName>
    </submittedName>
</protein>
<sequence>MQPDRTRPIAAFQLLQQHADQQTIWNDDMWWKLGILVVLTAGLIFSVIPVRTHAVLYDPADPQPAPTLWTMVSNMYLTARTVAVIVGILTAAVAVGFWIMRSA</sequence>
<evidence type="ECO:0000313" key="3">
    <source>
        <dbReference type="Proteomes" id="UP000094626"/>
    </source>
</evidence>
<dbReference type="EMBL" id="CP017076">
    <property type="protein sequence ID" value="AOR79899.1"/>
    <property type="molecule type" value="Genomic_DNA"/>
</dbReference>
<feature type="transmembrane region" description="Helical" evidence="1">
    <location>
        <begin position="77"/>
        <end position="100"/>
    </location>
</feature>
<dbReference type="Proteomes" id="UP000094626">
    <property type="component" value="Plasmid pSA1"/>
</dbReference>
<dbReference type="KEGG" id="nre:BES08_24445"/>
<accession>A0A1D8ACS3</accession>
<keyword evidence="1" id="KW-1133">Transmembrane helix</keyword>
<keyword evidence="3" id="KW-1185">Reference proteome</keyword>
<feature type="transmembrane region" description="Helical" evidence="1">
    <location>
        <begin position="33"/>
        <end position="57"/>
    </location>
</feature>
<keyword evidence="1" id="KW-0472">Membrane</keyword>
<dbReference type="AlphaFoldDB" id="A0A1D8ACS3"/>
<name>A0A1D8ACS3_9SPHN</name>
<evidence type="ECO:0000256" key="1">
    <source>
        <dbReference type="SAM" id="Phobius"/>
    </source>
</evidence>
<keyword evidence="1" id="KW-0812">Transmembrane</keyword>
<geneLocation type="plasmid" evidence="2 3">
    <name>pSA1</name>
</geneLocation>
<proteinExistence type="predicted"/>
<keyword evidence="2" id="KW-0614">Plasmid</keyword>
<gene>
    <name evidence="2" type="ORF">BES08_24445</name>
</gene>
<reference evidence="3" key="1">
    <citation type="journal article" date="2017" name="J. Biotechnol.">
        <title>Complete genome sequence of Novosphingobium resinovorum SA1, a versatile xenobiotic-degrading bacterium capable of utilizing sulfanilic acid.</title>
        <authorList>
            <person name="Hegedus B."/>
            <person name="Kos P.B."/>
            <person name="Balint B."/>
            <person name="Maroti G."/>
            <person name="Gan H.M."/>
            <person name="Perei K."/>
            <person name="Rakhely G."/>
        </authorList>
    </citation>
    <scope>NUCLEOTIDE SEQUENCE [LARGE SCALE GENOMIC DNA]</scope>
    <source>
        <strain evidence="3">SA1</strain>
    </source>
</reference>
<evidence type="ECO:0000313" key="2">
    <source>
        <dbReference type="EMBL" id="AOR79899.1"/>
    </source>
</evidence>